<proteinExistence type="predicted"/>
<evidence type="ECO:0000313" key="1">
    <source>
        <dbReference type="EMBL" id="JAH01710.1"/>
    </source>
</evidence>
<reference evidence="1" key="2">
    <citation type="journal article" date="2015" name="Fish Shellfish Immunol.">
        <title>Early steps in the European eel (Anguilla anguilla)-Vibrio vulnificus interaction in the gills: Role of the RtxA13 toxin.</title>
        <authorList>
            <person name="Callol A."/>
            <person name="Pajuelo D."/>
            <person name="Ebbesson L."/>
            <person name="Teles M."/>
            <person name="MacKenzie S."/>
            <person name="Amaro C."/>
        </authorList>
    </citation>
    <scope>NUCLEOTIDE SEQUENCE</scope>
</reference>
<accession>A0A0E9PCD3</accession>
<dbReference type="EMBL" id="GBXM01106867">
    <property type="protein sequence ID" value="JAH01710.1"/>
    <property type="molecule type" value="Transcribed_RNA"/>
</dbReference>
<name>A0A0E9PCD3_ANGAN</name>
<sequence>MLGPMPRAPLIRLLCSHSLRFLQE</sequence>
<organism evidence="1">
    <name type="scientific">Anguilla anguilla</name>
    <name type="common">European freshwater eel</name>
    <name type="synonym">Muraena anguilla</name>
    <dbReference type="NCBI Taxonomy" id="7936"/>
    <lineage>
        <taxon>Eukaryota</taxon>
        <taxon>Metazoa</taxon>
        <taxon>Chordata</taxon>
        <taxon>Craniata</taxon>
        <taxon>Vertebrata</taxon>
        <taxon>Euteleostomi</taxon>
        <taxon>Actinopterygii</taxon>
        <taxon>Neopterygii</taxon>
        <taxon>Teleostei</taxon>
        <taxon>Anguilliformes</taxon>
        <taxon>Anguillidae</taxon>
        <taxon>Anguilla</taxon>
    </lineage>
</organism>
<dbReference type="AlphaFoldDB" id="A0A0E9PCD3"/>
<protein>
    <submittedName>
        <fullName evidence="1">Uncharacterized protein</fullName>
    </submittedName>
</protein>
<reference evidence="1" key="1">
    <citation type="submission" date="2014-11" db="EMBL/GenBank/DDBJ databases">
        <authorList>
            <person name="Amaro Gonzalez C."/>
        </authorList>
    </citation>
    <scope>NUCLEOTIDE SEQUENCE</scope>
</reference>